<accession>A0ABQ3C4T6</accession>
<comment type="caution">
    <text evidence="3">The sequence shown here is derived from an EMBL/GenBank/DDBJ whole genome shotgun (WGS) entry which is preliminary data.</text>
</comment>
<proteinExistence type="predicted"/>
<protein>
    <recommendedName>
        <fullName evidence="5">Lipoprotein</fullName>
    </recommendedName>
</protein>
<reference evidence="4" key="1">
    <citation type="journal article" date="2019" name="Int. J. Syst. Evol. Microbiol.">
        <title>The Global Catalogue of Microorganisms (GCM) 10K type strain sequencing project: providing services to taxonomists for standard genome sequencing and annotation.</title>
        <authorList>
            <consortium name="The Broad Institute Genomics Platform"/>
            <consortium name="The Broad Institute Genome Sequencing Center for Infectious Disease"/>
            <person name="Wu L."/>
            <person name="Ma J."/>
        </authorList>
    </citation>
    <scope>NUCLEOTIDE SEQUENCE [LARGE SCALE GENOMIC DNA]</scope>
    <source>
        <strain evidence="4">KCTC 22558</strain>
    </source>
</reference>
<evidence type="ECO:0000256" key="2">
    <source>
        <dbReference type="SAM" id="SignalP"/>
    </source>
</evidence>
<feature type="compositionally biased region" description="Basic and acidic residues" evidence="1">
    <location>
        <begin position="98"/>
        <end position="110"/>
    </location>
</feature>
<dbReference type="EMBL" id="BMXY01000003">
    <property type="protein sequence ID" value="GGZ68281.1"/>
    <property type="molecule type" value="Genomic_DNA"/>
</dbReference>
<evidence type="ECO:0000313" key="4">
    <source>
        <dbReference type="Proteomes" id="UP000643403"/>
    </source>
</evidence>
<sequence length="178" mass="19796">MIRKLLIPLAATTLLAGCVTTAPYGYRGGGQGDYYYGSPSVDYRYHGAYPGYGYGSPYYGPYRSGISVWGRYGSPYYYGPSYYTYPRYYPRPVPRPHHPGDNRPRVDRPDGAPWRNPGGLTHRPRNDDGGNRRPPPQIARPEGGSRPAPAIRPRGGDGGSPMGEMIRRARRDGGQQER</sequence>
<dbReference type="Proteomes" id="UP000643403">
    <property type="component" value="Unassembled WGS sequence"/>
</dbReference>
<name>A0ABQ3C4T6_9GAMM</name>
<feature type="compositionally biased region" description="Basic and acidic residues" evidence="1">
    <location>
        <begin position="165"/>
        <end position="178"/>
    </location>
</feature>
<keyword evidence="2" id="KW-0732">Signal</keyword>
<evidence type="ECO:0008006" key="5">
    <source>
        <dbReference type="Google" id="ProtNLM"/>
    </source>
</evidence>
<evidence type="ECO:0000256" key="1">
    <source>
        <dbReference type="SAM" id="MobiDB-lite"/>
    </source>
</evidence>
<gene>
    <name evidence="3" type="ORF">GCM10008101_23230</name>
</gene>
<dbReference type="RefSeq" id="WP_229790797.1">
    <property type="nucleotide sequence ID" value="NZ_BMXY01000003.1"/>
</dbReference>
<dbReference type="PROSITE" id="PS51257">
    <property type="entry name" value="PROKAR_LIPOPROTEIN"/>
    <property type="match status" value="1"/>
</dbReference>
<feature type="signal peptide" evidence="2">
    <location>
        <begin position="1"/>
        <end position="16"/>
    </location>
</feature>
<organism evidence="3 4">
    <name type="scientific">Cognatilysobacter xinjiangensis</name>
    <dbReference type="NCBI Taxonomy" id="546892"/>
    <lineage>
        <taxon>Bacteria</taxon>
        <taxon>Pseudomonadati</taxon>
        <taxon>Pseudomonadota</taxon>
        <taxon>Gammaproteobacteria</taxon>
        <taxon>Lysobacterales</taxon>
        <taxon>Lysobacteraceae</taxon>
        <taxon>Cognatilysobacter</taxon>
    </lineage>
</organism>
<keyword evidence="4" id="KW-1185">Reference proteome</keyword>
<evidence type="ECO:0000313" key="3">
    <source>
        <dbReference type="EMBL" id="GGZ68281.1"/>
    </source>
</evidence>
<feature type="chain" id="PRO_5046849650" description="Lipoprotein" evidence="2">
    <location>
        <begin position="17"/>
        <end position="178"/>
    </location>
</feature>
<feature type="region of interest" description="Disordered" evidence="1">
    <location>
        <begin position="94"/>
        <end position="178"/>
    </location>
</feature>